<evidence type="ECO:0000256" key="1">
    <source>
        <dbReference type="SAM" id="Phobius"/>
    </source>
</evidence>
<name>A0A5J4TZQ3_9EUKA</name>
<dbReference type="AlphaFoldDB" id="A0A5J4TZQ3"/>
<dbReference type="Proteomes" id="UP000324800">
    <property type="component" value="Unassembled WGS sequence"/>
</dbReference>
<evidence type="ECO:0000313" key="2">
    <source>
        <dbReference type="EMBL" id="KAA6363473.1"/>
    </source>
</evidence>
<evidence type="ECO:0000313" key="3">
    <source>
        <dbReference type="Proteomes" id="UP000324800"/>
    </source>
</evidence>
<organism evidence="2 3">
    <name type="scientific">Streblomastix strix</name>
    <dbReference type="NCBI Taxonomy" id="222440"/>
    <lineage>
        <taxon>Eukaryota</taxon>
        <taxon>Metamonada</taxon>
        <taxon>Preaxostyla</taxon>
        <taxon>Oxymonadida</taxon>
        <taxon>Streblomastigidae</taxon>
        <taxon>Streblomastix</taxon>
    </lineage>
</organism>
<keyword evidence="1" id="KW-1133">Transmembrane helix</keyword>
<dbReference type="EMBL" id="SNRW01022870">
    <property type="protein sequence ID" value="KAA6363473.1"/>
    <property type="molecule type" value="Genomic_DNA"/>
</dbReference>
<proteinExistence type="predicted"/>
<keyword evidence="1" id="KW-0472">Membrane</keyword>
<gene>
    <name evidence="2" type="ORF">EZS28_041000</name>
</gene>
<accession>A0A5J4TZQ3</accession>
<sequence length="57" mass="6700">MTAYSFLYEFVLSITIYMSNLPANDSMNFTTYYDYDYFKIATSSSAIFYFFGLTYGK</sequence>
<comment type="caution">
    <text evidence="2">The sequence shown here is derived from an EMBL/GenBank/DDBJ whole genome shotgun (WGS) entry which is preliminary data.</text>
</comment>
<feature type="transmembrane region" description="Helical" evidence="1">
    <location>
        <begin position="37"/>
        <end position="56"/>
    </location>
</feature>
<protein>
    <submittedName>
        <fullName evidence="2">Uncharacterized protein</fullName>
    </submittedName>
</protein>
<keyword evidence="1" id="KW-0812">Transmembrane</keyword>
<feature type="non-terminal residue" evidence="2">
    <location>
        <position position="57"/>
    </location>
</feature>
<reference evidence="2 3" key="1">
    <citation type="submission" date="2019-03" db="EMBL/GenBank/DDBJ databases">
        <title>Single cell metagenomics reveals metabolic interactions within the superorganism composed of flagellate Streblomastix strix and complex community of Bacteroidetes bacteria on its surface.</title>
        <authorList>
            <person name="Treitli S.C."/>
            <person name="Kolisko M."/>
            <person name="Husnik F."/>
            <person name="Keeling P."/>
            <person name="Hampl V."/>
        </authorList>
    </citation>
    <scope>NUCLEOTIDE SEQUENCE [LARGE SCALE GENOMIC DNA]</scope>
    <source>
        <strain evidence="2">ST1C</strain>
    </source>
</reference>